<feature type="domain" description="D-isomer specific 2-hydroxyacid dehydrogenase NAD-binding" evidence="7">
    <location>
        <begin position="143"/>
        <end position="317"/>
    </location>
</feature>
<evidence type="ECO:0000256" key="4">
    <source>
        <dbReference type="RuleBase" id="RU003719"/>
    </source>
</evidence>
<dbReference type="EMBL" id="JACJIH010000001">
    <property type="protein sequence ID" value="MBA8921671.1"/>
    <property type="molecule type" value="Genomic_DNA"/>
</dbReference>
<dbReference type="AlphaFoldDB" id="A0A839FSW4"/>
<gene>
    <name evidence="8" type="ORF">HNR24_001604</name>
</gene>
<evidence type="ECO:0000256" key="3">
    <source>
        <dbReference type="ARBA" id="ARBA00023027"/>
    </source>
</evidence>
<comment type="caution">
    <text evidence="8">The sequence shown here is derived from an EMBL/GenBank/DDBJ whole genome shotgun (WGS) entry which is preliminary data.</text>
</comment>
<evidence type="ECO:0000256" key="2">
    <source>
        <dbReference type="ARBA" id="ARBA00023002"/>
    </source>
</evidence>
<dbReference type="SUPFAM" id="SSF52283">
    <property type="entry name" value="Formate/glycerate dehydrogenase catalytic domain-like"/>
    <property type="match status" value="1"/>
</dbReference>
<dbReference type="RefSeq" id="WP_182495519.1">
    <property type="nucleotide sequence ID" value="NZ_BAAAKT010000004.1"/>
</dbReference>
<dbReference type="Pfam" id="PF00389">
    <property type="entry name" value="2-Hacid_dh"/>
    <property type="match status" value="1"/>
</dbReference>
<dbReference type="InterPro" id="IPR036291">
    <property type="entry name" value="NAD(P)-bd_dom_sf"/>
</dbReference>
<dbReference type="Gene3D" id="3.40.50.720">
    <property type="entry name" value="NAD(P)-binding Rossmann-like Domain"/>
    <property type="match status" value="2"/>
</dbReference>
<dbReference type="InterPro" id="IPR006139">
    <property type="entry name" value="D-isomer_2_OHA_DH_cat_dom"/>
</dbReference>
<evidence type="ECO:0000313" key="9">
    <source>
        <dbReference type="Proteomes" id="UP000546252"/>
    </source>
</evidence>
<evidence type="ECO:0000256" key="1">
    <source>
        <dbReference type="ARBA" id="ARBA00005854"/>
    </source>
</evidence>
<reference evidence="8 9" key="1">
    <citation type="submission" date="2020-08" db="EMBL/GenBank/DDBJ databases">
        <title>Sequencing the genomes of 1000 actinobacteria strains.</title>
        <authorList>
            <person name="Klenk H.-P."/>
        </authorList>
    </citation>
    <scope>NUCLEOTIDE SEQUENCE [LARGE SCALE GENOMIC DNA]</scope>
    <source>
        <strain evidence="8 9">DSM 19081</strain>
    </source>
</reference>
<feature type="compositionally biased region" description="Basic and acidic residues" evidence="5">
    <location>
        <begin position="27"/>
        <end position="52"/>
    </location>
</feature>
<proteinExistence type="inferred from homology"/>
<dbReference type="SUPFAM" id="SSF51735">
    <property type="entry name" value="NAD(P)-binding Rossmann-fold domains"/>
    <property type="match status" value="1"/>
</dbReference>
<dbReference type="PANTHER" id="PTHR43333:SF1">
    <property type="entry name" value="D-ISOMER SPECIFIC 2-HYDROXYACID DEHYDROGENASE NAD-BINDING DOMAIN-CONTAINING PROTEIN"/>
    <property type="match status" value="1"/>
</dbReference>
<dbReference type="Proteomes" id="UP000546252">
    <property type="component" value="Unassembled WGS sequence"/>
</dbReference>
<dbReference type="GO" id="GO:0016616">
    <property type="term" value="F:oxidoreductase activity, acting on the CH-OH group of donors, NAD or NADP as acceptor"/>
    <property type="evidence" value="ECO:0007669"/>
    <property type="project" value="InterPro"/>
</dbReference>
<feature type="region of interest" description="Disordered" evidence="5">
    <location>
        <begin position="19"/>
        <end position="52"/>
    </location>
</feature>
<name>A0A839FSW4_9MICC</name>
<comment type="similarity">
    <text evidence="1 4">Belongs to the D-isomer specific 2-hydroxyacid dehydrogenase family.</text>
</comment>
<evidence type="ECO:0000259" key="7">
    <source>
        <dbReference type="Pfam" id="PF02826"/>
    </source>
</evidence>
<keyword evidence="2 4" id="KW-0560">Oxidoreductase</keyword>
<dbReference type="GO" id="GO:0051287">
    <property type="term" value="F:NAD binding"/>
    <property type="evidence" value="ECO:0007669"/>
    <property type="project" value="InterPro"/>
</dbReference>
<organism evidence="8 9">
    <name type="scientific">Nesterenkonia jeotgali</name>
    <dbReference type="NCBI Taxonomy" id="317018"/>
    <lineage>
        <taxon>Bacteria</taxon>
        <taxon>Bacillati</taxon>
        <taxon>Actinomycetota</taxon>
        <taxon>Actinomycetes</taxon>
        <taxon>Micrococcales</taxon>
        <taxon>Micrococcaceae</taxon>
        <taxon>Nesterenkonia</taxon>
    </lineage>
</organism>
<accession>A0A839FSW4</accession>
<dbReference type="CDD" id="cd05300">
    <property type="entry name" value="2-Hacid_dh_1"/>
    <property type="match status" value="1"/>
</dbReference>
<dbReference type="InterPro" id="IPR006140">
    <property type="entry name" value="D-isomer_DH_NAD-bd"/>
</dbReference>
<feature type="domain" description="D-isomer specific 2-hydroxyacid dehydrogenase catalytic" evidence="6">
    <location>
        <begin position="51"/>
        <end position="348"/>
    </location>
</feature>
<protein>
    <submittedName>
        <fullName evidence="8">Phosphoglycerate dehydrogenase-like enzyme</fullName>
    </submittedName>
</protein>
<evidence type="ECO:0000313" key="8">
    <source>
        <dbReference type="EMBL" id="MBA8921671.1"/>
    </source>
</evidence>
<dbReference type="Pfam" id="PF02826">
    <property type="entry name" value="2-Hacid_dh_C"/>
    <property type="match status" value="1"/>
</dbReference>
<dbReference type="PANTHER" id="PTHR43333">
    <property type="entry name" value="2-HACID_DH_C DOMAIN-CONTAINING PROTEIN"/>
    <property type="match status" value="1"/>
</dbReference>
<keyword evidence="3" id="KW-0520">NAD</keyword>
<sequence length="358" mass="38706">MTPARPIITVLCPRADPGAAAAADQPAELHRPELDRPELHRPELHRPELHRPEGLESLQARAELRYTDADGLGAAIEGAQVLFLWDFFSPAVQQAWPRAGALEWIHVAAAGVDALMFDELSGSEVVVTNAQGIFDRPIAEYVLAAIFAHAKDFAASQRHQQQAQWVHRETKRVQGTSALIIGTGAIGRETARLLRAVGIKVTGAGRTAREEDPDFGTVVQSAQLRQHIGGFDHIINAAPLTAQTAGLIGAESLAAVRPGAHLINIGRGESVDETALLEALQTGNLARATLDVFAQEPLPKDSPLWAMDSVTISAHMSGDVHGWRAALAEQFRDNAERWLDGQELKNLVDTAKGYVPRH</sequence>
<evidence type="ECO:0000259" key="6">
    <source>
        <dbReference type="Pfam" id="PF00389"/>
    </source>
</evidence>
<evidence type="ECO:0000256" key="5">
    <source>
        <dbReference type="SAM" id="MobiDB-lite"/>
    </source>
</evidence>